<accession>A0ACB9GHK7</accession>
<keyword evidence="2" id="KW-1185">Reference proteome</keyword>
<dbReference type="EMBL" id="CM042010">
    <property type="protein sequence ID" value="KAI3782560.1"/>
    <property type="molecule type" value="Genomic_DNA"/>
</dbReference>
<gene>
    <name evidence="1" type="ORF">L2E82_12611</name>
</gene>
<evidence type="ECO:0000313" key="1">
    <source>
        <dbReference type="EMBL" id="KAI3782560.1"/>
    </source>
</evidence>
<organism evidence="1 2">
    <name type="scientific">Cichorium intybus</name>
    <name type="common">Chicory</name>
    <dbReference type="NCBI Taxonomy" id="13427"/>
    <lineage>
        <taxon>Eukaryota</taxon>
        <taxon>Viridiplantae</taxon>
        <taxon>Streptophyta</taxon>
        <taxon>Embryophyta</taxon>
        <taxon>Tracheophyta</taxon>
        <taxon>Spermatophyta</taxon>
        <taxon>Magnoliopsida</taxon>
        <taxon>eudicotyledons</taxon>
        <taxon>Gunneridae</taxon>
        <taxon>Pentapetalae</taxon>
        <taxon>asterids</taxon>
        <taxon>campanulids</taxon>
        <taxon>Asterales</taxon>
        <taxon>Asteraceae</taxon>
        <taxon>Cichorioideae</taxon>
        <taxon>Cichorieae</taxon>
        <taxon>Cichoriinae</taxon>
        <taxon>Cichorium</taxon>
    </lineage>
</organism>
<dbReference type="Proteomes" id="UP001055811">
    <property type="component" value="Linkage Group LG02"/>
</dbReference>
<reference evidence="1 2" key="2">
    <citation type="journal article" date="2022" name="Mol. Ecol. Resour.">
        <title>The genomes of chicory, endive, great burdock and yacon provide insights into Asteraceae paleo-polyploidization history and plant inulin production.</title>
        <authorList>
            <person name="Fan W."/>
            <person name="Wang S."/>
            <person name="Wang H."/>
            <person name="Wang A."/>
            <person name="Jiang F."/>
            <person name="Liu H."/>
            <person name="Zhao H."/>
            <person name="Xu D."/>
            <person name="Zhang Y."/>
        </authorList>
    </citation>
    <scope>NUCLEOTIDE SEQUENCE [LARGE SCALE GENOMIC DNA]</scope>
    <source>
        <strain evidence="2">cv. Punajuju</strain>
        <tissue evidence="1">Leaves</tissue>
    </source>
</reference>
<evidence type="ECO:0000313" key="2">
    <source>
        <dbReference type="Proteomes" id="UP001055811"/>
    </source>
</evidence>
<reference evidence="2" key="1">
    <citation type="journal article" date="2022" name="Mol. Ecol. Resour.">
        <title>The genomes of chicory, endive, great burdock and yacon provide insights into Asteraceae palaeo-polyploidization history and plant inulin production.</title>
        <authorList>
            <person name="Fan W."/>
            <person name="Wang S."/>
            <person name="Wang H."/>
            <person name="Wang A."/>
            <person name="Jiang F."/>
            <person name="Liu H."/>
            <person name="Zhao H."/>
            <person name="Xu D."/>
            <person name="Zhang Y."/>
        </authorList>
    </citation>
    <scope>NUCLEOTIDE SEQUENCE [LARGE SCALE GENOMIC DNA]</scope>
    <source>
        <strain evidence="2">cv. Punajuju</strain>
    </source>
</reference>
<proteinExistence type="predicted"/>
<protein>
    <submittedName>
        <fullName evidence="1">Uncharacterized protein</fullName>
    </submittedName>
</protein>
<sequence length="190" mass="21224">MERVTEFPLGPVDIRPRKRQRLGWDVEKIHGKLGEGTFGQVLECWDNEKKEFVAIKFVRRIKNYRDAAMIEIDVLQQVGKHDKGGNWSLGASSSDCEVPSIQGFSNSSDSAGDTLVLVPPPIHPSVRSRWPATSTLCLSICLRQWGQNNFHNFDGLDIMMVAASKEDAVVIGQEKDNVVEGDYGIEIIQL</sequence>
<name>A0ACB9GHK7_CICIN</name>
<comment type="caution">
    <text evidence="1">The sequence shown here is derived from an EMBL/GenBank/DDBJ whole genome shotgun (WGS) entry which is preliminary data.</text>
</comment>